<dbReference type="EMBL" id="OX459122">
    <property type="protein sequence ID" value="CAI9107134.1"/>
    <property type="molecule type" value="Genomic_DNA"/>
</dbReference>
<accession>A0AAV1DH15</accession>
<dbReference type="Proteomes" id="UP001161247">
    <property type="component" value="Chromosome 5"/>
</dbReference>
<evidence type="ECO:0000313" key="2">
    <source>
        <dbReference type="EMBL" id="CAI9107134.1"/>
    </source>
</evidence>
<dbReference type="PANTHER" id="PTHR35546">
    <property type="entry name" value="F-BOX PROTEIN INTERACTION DOMAIN PROTEIN-RELATED"/>
    <property type="match status" value="1"/>
</dbReference>
<sequence length="270" mass="31020">MNKQWFTLPPAPKYLSEDVSVGFITQLEAGCTSVSFKVVLLHCRAKIRTSLELEVFSSETGEWIAYSIKSDLSVLGSGRLSGVYLNNYLHWIGRGLGIIAYDPYGSPDTFRFIPFPDGFNSSSKRGRRSLCGVQQGCLMLCEMLGVFDLEGFSHFKIWVLEDYKANRWLMKHSIKKEDVIVDDKLLVKKLWVEPAAFHPYDPDVIYLALDGFDLVSYNTRTRRGWNHLVFQRNVKRGLKGIESFHGHHAFWLTSHYGLFLFHITYFRSCA</sequence>
<evidence type="ECO:0000313" key="3">
    <source>
        <dbReference type="Proteomes" id="UP001161247"/>
    </source>
</evidence>
<dbReference type="InterPro" id="IPR056592">
    <property type="entry name" value="Beta-prop_At3g26010-like"/>
</dbReference>
<keyword evidence="3" id="KW-1185">Reference proteome</keyword>
<feature type="domain" description="F-box protein At3g26010-like beta-propeller" evidence="1">
    <location>
        <begin position="3"/>
        <end position="223"/>
    </location>
</feature>
<protein>
    <submittedName>
        <fullName evidence="2">OLC1v1006425C1</fullName>
    </submittedName>
</protein>
<reference evidence="2" key="1">
    <citation type="submission" date="2023-03" db="EMBL/GenBank/DDBJ databases">
        <authorList>
            <person name="Julca I."/>
        </authorList>
    </citation>
    <scope>NUCLEOTIDE SEQUENCE</scope>
</reference>
<dbReference type="PANTHER" id="PTHR35546:SF130">
    <property type="entry name" value="EXPRESSED PROTEIN"/>
    <property type="match status" value="1"/>
</dbReference>
<name>A0AAV1DH15_OLDCO</name>
<proteinExistence type="predicted"/>
<dbReference type="InterPro" id="IPR055290">
    <property type="entry name" value="At3g26010-like"/>
</dbReference>
<organism evidence="2 3">
    <name type="scientific">Oldenlandia corymbosa var. corymbosa</name>
    <dbReference type="NCBI Taxonomy" id="529605"/>
    <lineage>
        <taxon>Eukaryota</taxon>
        <taxon>Viridiplantae</taxon>
        <taxon>Streptophyta</taxon>
        <taxon>Embryophyta</taxon>
        <taxon>Tracheophyta</taxon>
        <taxon>Spermatophyta</taxon>
        <taxon>Magnoliopsida</taxon>
        <taxon>eudicotyledons</taxon>
        <taxon>Gunneridae</taxon>
        <taxon>Pentapetalae</taxon>
        <taxon>asterids</taxon>
        <taxon>lamiids</taxon>
        <taxon>Gentianales</taxon>
        <taxon>Rubiaceae</taxon>
        <taxon>Rubioideae</taxon>
        <taxon>Spermacoceae</taxon>
        <taxon>Hedyotis-Oldenlandia complex</taxon>
        <taxon>Oldenlandia</taxon>
    </lineage>
</organism>
<dbReference type="Pfam" id="PF24750">
    <property type="entry name" value="b-prop_At3g26010-like"/>
    <property type="match status" value="1"/>
</dbReference>
<evidence type="ECO:0000259" key="1">
    <source>
        <dbReference type="Pfam" id="PF24750"/>
    </source>
</evidence>
<dbReference type="AlphaFoldDB" id="A0AAV1DH15"/>
<gene>
    <name evidence="2" type="ORF">OLC1_LOCUS15521</name>
</gene>